<dbReference type="EMBL" id="FOQH01000004">
    <property type="protein sequence ID" value="SFI08415.1"/>
    <property type="molecule type" value="Genomic_DNA"/>
</dbReference>
<dbReference type="Proteomes" id="UP000199377">
    <property type="component" value="Unassembled WGS sequence"/>
</dbReference>
<protein>
    <submittedName>
        <fullName evidence="1">Uncharacterized protein</fullName>
    </submittedName>
</protein>
<proteinExistence type="predicted"/>
<evidence type="ECO:0000313" key="2">
    <source>
        <dbReference type="Proteomes" id="UP000199377"/>
    </source>
</evidence>
<evidence type="ECO:0000313" key="1">
    <source>
        <dbReference type="EMBL" id="SFI08415.1"/>
    </source>
</evidence>
<reference evidence="1 2" key="1">
    <citation type="submission" date="2016-10" db="EMBL/GenBank/DDBJ databases">
        <authorList>
            <person name="de Groot N.N."/>
        </authorList>
    </citation>
    <scope>NUCLEOTIDE SEQUENCE [LARGE SCALE GENOMIC DNA]</scope>
    <source>
        <strain evidence="1 2">CGMCC 1.11030</strain>
    </source>
</reference>
<organism evidence="1 2">
    <name type="scientific">Albimonas pacifica</name>
    <dbReference type="NCBI Taxonomy" id="1114924"/>
    <lineage>
        <taxon>Bacteria</taxon>
        <taxon>Pseudomonadati</taxon>
        <taxon>Pseudomonadota</taxon>
        <taxon>Alphaproteobacteria</taxon>
        <taxon>Rhodobacterales</taxon>
        <taxon>Paracoccaceae</taxon>
        <taxon>Albimonas</taxon>
    </lineage>
</organism>
<sequence>MNAMLPLPNRSLDELLFWLPSAIKNPEATAWERKFCVSILGQSKRPQWKPSAAQRRTIEGIIEKLVFTGDDDCQVLDDA</sequence>
<name>A0A1I3FB22_9RHOB</name>
<dbReference type="RefSeq" id="WP_092859468.1">
    <property type="nucleotide sequence ID" value="NZ_FOQH01000004.1"/>
</dbReference>
<dbReference type="OrthoDB" id="7866188at2"/>
<accession>A0A1I3FB22</accession>
<gene>
    <name evidence="1" type="ORF">SAMN05216258_104169</name>
</gene>
<dbReference type="AlphaFoldDB" id="A0A1I3FB22"/>
<keyword evidence="2" id="KW-1185">Reference proteome</keyword>